<gene>
    <name evidence="1" type="ORF">AVDCRST_MAG17-1107</name>
</gene>
<organism evidence="1">
    <name type="scientific">uncultured Solirubrobacterales bacterium</name>
    <dbReference type="NCBI Taxonomy" id="768556"/>
    <lineage>
        <taxon>Bacteria</taxon>
        <taxon>Bacillati</taxon>
        <taxon>Actinomycetota</taxon>
        <taxon>Thermoleophilia</taxon>
        <taxon>Solirubrobacterales</taxon>
        <taxon>environmental samples</taxon>
    </lineage>
</organism>
<sequence length="32" mass="3301">EASDYADLLMLSDSPDEVAAFIRESAPEGSGG</sequence>
<feature type="non-terminal residue" evidence="1">
    <location>
        <position position="1"/>
    </location>
</feature>
<evidence type="ECO:0000313" key="1">
    <source>
        <dbReference type="EMBL" id="CAA9497360.1"/>
    </source>
</evidence>
<name>A0A6J4SFW6_9ACTN</name>
<proteinExistence type="predicted"/>
<dbReference type="AlphaFoldDB" id="A0A6J4SFW6"/>
<accession>A0A6J4SFW6</accession>
<protein>
    <submittedName>
        <fullName evidence="1">Uncharacterized protein</fullName>
    </submittedName>
</protein>
<reference evidence="1" key="1">
    <citation type="submission" date="2020-02" db="EMBL/GenBank/DDBJ databases">
        <authorList>
            <person name="Meier V. D."/>
        </authorList>
    </citation>
    <scope>NUCLEOTIDE SEQUENCE</scope>
    <source>
        <strain evidence="1">AVDCRST_MAG17</strain>
    </source>
</reference>
<dbReference type="EMBL" id="CADCVV010000079">
    <property type="protein sequence ID" value="CAA9497360.1"/>
    <property type="molecule type" value="Genomic_DNA"/>
</dbReference>